<feature type="transmembrane region" description="Helical" evidence="1">
    <location>
        <begin position="51"/>
        <end position="70"/>
    </location>
</feature>
<evidence type="ECO:0000313" key="3">
    <source>
        <dbReference type="Proteomes" id="UP000075430"/>
    </source>
</evidence>
<feature type="transmembrane region" description="Helical" evidence="1">
    <location>
        <begin position="21"/>
        <end position="45"/>
    </location>
</feature>
<keyword evidence="1" id="KW-0812">Transmembrane</keyword>
<comment type="caution">
    <text evidence="2">The sequence shown here is derived from an EMBL/GenBank/DDBJ whole genome shotgun (WGS) entry which is preliminary data.</text>
</comment>
<gene>
    <name evidence="2" type="ORF">AXI58_12710</name>
</gene>
<dbReference type="EMBL" id="LSBA01000006">
    <property type="protein sequence ID" value="KXZ21796.1"/>
    <property type="molecule type" value="Genomic_DNA"/>
</dbReference>
<name>A0A150F9C6_9BACI</name>
<reference evidence="3" key="1">
    <citation type="submission" date="2016-02" db="EMBL/GenBank/DDBJ databases">
        <authorList>
            <person name="Dunlap C."/>
        </authorList>
    </citation>
    <scope>NUCLEOTIDE SEQUENCE [LARGE SCALE GENOMIC DNA]</scope>
    <source>
        <strain evidence="3">NRRL B-41092</strain>
    </source>
</reference>
<protein>
    <submittedName>
        <fullName evidence="2">Uncharacterized protein</fullName>
    </submittedName>
</protein>
<keyword evidence="1" id="KW-1133">Transmembrane helix</keyword>
<dbReference type="Proteomes" id="UP000075430">
    <property type="component" value="Unassembled WGS sequence"/>
</dbReference>
<sequence length="76" mass="8966">MKKVRKKIKAFFKWFFHPKYMKALLSFFCLIINDLLFMAGAAFILTAVYRWSANIGLILTGVFLMFYAYLISKKAR</sequence>
<dbReference type="AlphaFoldDB" id="A0A150F9C6"/>
<accession>A0A150F9C6</accession>
<evidence type="ECO:0000256" key="1">
    <source>
        <dbReference type="SAM" id="Phobius"/>
    </source>
</evidence>
<keyword evidence="1" id="KW-0472">Membrane</keyword>
<evidence type="ECO:0000313" key="2">
    <source>
        <dbReference type="EMBL" id="KXZ21796.1"/>
    </source>
</evidence>
<dbReference type="STRING" id="1793963.AXI58_12710"/>
<keyword evidence="3" id="KW-1185">Reference proteome</keyword>
<proteinExistence type="predicted"/>
<organism evidence="2 3">
    <name type="scientific">Bacillus nakamurai</name>
    <dbReference type="NCBI Taxonomy" id="1793963"/>
    <lineage>
        <taxon>Bacteria</taxon>
        <taxon>Bacillati</taxon>
        <taxon>Bacillota</taxon>
        <taxon>Bacilli</taxon>
        <taxon>Bacillales</taxon>
        <taxon>Bacillaceae</taxon>
        <taxon>Bacillus</taxon>
    </lineage>
</organism>